<dbReference type="SUPFAM" id="SSF56601">
    <property type="entry name" value="beta-lactamase/transpeptidase-like"/>
    <property type="match status" value="1"/>
</dbReference>
<dbReference type="Proteomes" id="UP000218327">
    <property type="component" value="Unassembled WGS sequence"/>
</dbReference>
<dbReference type="InterPro" id="IPR050491">
    <property type="entry name" value="AmpC-like"/>
</dbReference>
<proteinExistence type="predicted"/>
<name>A0A2A5AUS0_9GAMM</name>
<evidence type="ECO:0000256" key="1">
    <source>
        <dbReference type="SAM" id="SignalP"/>
    </source>
</evidence>
<feature type="chain" id="PRO_5013331742" description="Beta-lactamase-related domain-containing protein" evidence="1">
    <location>
        <begin position="28"/>
        <end position="561"/>
    </location>
</feature>
<accession>A0A2A5AUS0</accession>
<keyword evidence="1" id="KW-0732">Signal</keyword>
<organism evidence="3 4">
    <name type="scientific">SAR86 cluster bacterium</name>
    <dbReference type="NCBI Taxonomy" id="2030880"/>
    <lineage>
        <taxon>Bacteria</taxon>
        <taxon>Pseudomonadati</taxon>
        <taxon>Pseudomonadota</taxon>
        <taxon>Gammaproteobacteria</taxon>
        <taxon>SAR86 cluster</taxon>
    </lineage>
</organism>
<dbReference type="Gene3D" id="3.40.710.10">
    <property type="entry name" value="DD-peptidase/beta-lactamase superfamily"/>
    <property type="match status" value="1"/>
</dbReference>
<comment type="caution">
    <text evidence="3">The sequence shown here is derived from an EMBL/GenBank/DDBJ whole genome shotgun (WGS) entry which is preliminary data.</text>
</comment>
<evidence type="ECO:0000313" key="3">
    <source>
        <dbReference type="EMBL" id="PCJ22616.1"/>
    </source>
</evidence>
<dbReference type="InterPro" id="IPR012338">
    <property type="entry name" value="Beta-lactam/transpept-like"/>
</dbReference>
<dbReference type="PANTHER" id="PTHR46825:SF9">
    <property type="entry name" value="BETA-LACTAMASE-RELATED DOMAIN-CONTAINING PROTEIN"/>
    <property type="match status" value="1"/>
</dbReference>
<feature type="signal peptide" evidence="1">
    <location>
        <begin position="1"/>
        <end position="27"/>
    </location>
</feature>
<dbReference type="PANTHER" id="PTHR46825">
    <property type="entry name" value="D-ALANYL-D-ALANINE-CARBOXYPEPTIDASE/ENDOPEPTIDASE AMPH"/>
    <property type="match status" value="1"/>
</dbReference>
<dbReference type="EMBL" id="NVVJ01000055">
    <property type="protein sequence ID" value="PCJ22616.1"/>
    <property type="molecule type" value="Genomic_DNA"/>
</dbReference>
<dbReference type="InterPro" id="IPR001466">
    <property type="entry name" value="Beta-lactam-related"/>
</dbReference>
<reference evidence="4" key="1">
    <citation type="submission" date="2017-08" db="EMBL/GenBank/DDBJ databases">
        <title>A dynamic microbial community with high functional redundancy inhabits the cold, oxic subseafloor aquifer.</title>
        <authorList>
            <person name="Tully B.J."/>
            <person name="Wheat C.G."/>
            <person name="Glazer B.T."/>
            <person name="Huber J.A."/>
        </authorList>
    </citation>
    <scope>NUCLEOTIDE SEQUENCE [LARGE SCALE GENOMIC DNA]</scope>
</reference>
<dbReference type="Pfam" id="PF00144">
    <property type="entry name" value="Beta-lactamase"/>
    <property type="match status" value="1"/>
</dbReference>
<feature type="domain" description="Beta-lactamase-related" evidence="2">
    <location>
        <begin position="47"/>
        <end position="347"/>
    </location>
</feature>
<gene>
    <name evidence="3" type="ORF">COA96_13825</name>
</gene>
<evidence type="ECO:0000259" key="2">
    <source>
        <dbReference type="Pfam" id="PF00144"/>
    </source>
</evidence>
<protein>
    <recommendedName>
        <fullName evidence="2">Beta-lactamase-related domain-containing protein</fullName>
    </recommendedName>
</protein>
<evidence type="ECO:0000313" key="4">
    <source>
        <dbReference type="Proteomes" id="UP000218327"/>
    </source>
</evidence>
<dbReference type="AlphaFoldDB" id="A0A2A5AUS0"/>
<sequence>MTTLLRITSRFPLSIVLLCLITCPAIAIEPVATDEIDSVFSDWSGIDTPGAVVGIFLDGEILYSEAFGAANLEHSAPINLDTKFNIASMAKTFTAFAVLLLEKQGKLSLDDDIRTYLPEIYAFGEVITIDHLLHHSSGLRNWGTLFALSGVSEDDSVDSADILRLISRQRELNHSPGDRATYSNTNYFLLSLIVERITGQTFREFTTENIFSPLGMSNTFYSDDQNEIVTNRAWGHSIIDGVSFKLDMPQHSDVGSSNLLITMNDFAIWERNLTNPVIGSPELIDKLYSRDEFNNGNTSNYARGTGYGTYRGLMLRGMTGGEPGYRSSRTQFIDSGLSIVIFANATFDVFTPFTQIANLYLSDEFSAAEAVPDTTSGKFVPISSADLIDLAGAYREINSYNVVSVFADSANGIVVISGLGLFYRLKPVGLGNFESVVASDNTRVEFDTTSSKSIRILQNEVPIFSGAELRNIELTPDYNRQFVGTYHSDELDSSFEIELRDDGLYRTKEGMPDRKLDGQFEDLFQAEGGTGTMLFDRNSENKISGFRISVANIFNVLYQKQ</sequence>